<dbReference type="RefSeq" id="WP_013186169.1">
    <property type="nucleotide sequence ID" value="NC_014230.1"/>
</dbReference>
<dbReference type="GeneID" id="89452199"/>
<name>A3U5H4_CROAH</name>
<dbReference type="HOGENOM" id="CLU_1841791_0_0_10"/>
<evidence type="ECO:0000313" key="3">
    <source>
        <dbReference type="Proteomes" id="UP000002297"/>
    </source>
</evidence>
<dbReference type="AlphaFoldDB" id="A3U5H4"/>
<organism evidence="2 3">
    <name type="scientific">Croceibacter atlanticus (strain ATCC BAA-628 / JCM 21780 / CIP 108009 / IAM 15332 / KCTC 12090 / HTCC2559)</name>
    <dbReference type="NCBI Taxonomy" id="216432"/>
    <lineage>
        <taxon>Bacteria</taxon>
        <taxon>Pseudomonadati</taxon>
        <taxon>Bacteroidota</taxon>
        <taxon>Flavobacteriia</taxon>
        <taxon>Flavobacteriales</taxon>
        <taxon>Flavobacteriaceae</taxon>
        <taxon>Croceibacter</taxon>
    </lineage>
</organism>
<accession>A3U5H4</accession>
<feature type="signal peptide" evidence="1">
    <location>
        <begin position="1"/>
        <end position="21"/>
    </location>
</feature>
<sequence length="139" mass="15080">MKHLFKIALACLLIVTTTACSSDDSNDEVAGSGSVSFNVQTTSSRNATVISRINEFTTTEENATFPYNLSYDDVPFPANTVIQLTYTDFDDTEVDPNGEENNNPFEVALTISVDGNVVKMTSFTVTPDDTTDPSISFSL</sequence>
<dbReference type="Proteomes" id="UP000002297">
    <property type="component" value="Chromosome"/>
</dbReference>
<keyword evidence="1" id="KW-0732">Signal</keyword>
<keyword evidence="3" id="KW-1185">Reference proteome</keyword>
<reference evidence="2 3" key="1">
    <citation type="journal article" date="2010" name="J. Bacteriol.">
        <title>The complete genome sequence of Croceibacter atlanticus HTCC2559T.</title>
        <authorList>
            <person name="Oh H.M."/>
            <person name="Kang I."/>
            <person name="Ferriera S."/>
            <person name="Giovannoni S.J."/>
            <person name="Cho J.C."/>
        </authorList>
    </citation>
    <scope>NUCLEOTIDE SEQUENCE [LARGE SCALE GENOMIC DNA]</scope>
    <source>
        <strain evidence="3">ATCC BAA-628 / HTCC2559 / KCTC 12090</strain>
    </source>
</reference>
<evidence type="ECO:0000256" key="1">
    <source>
        <dbReference type="SAM" id="SignalP"/>
    </source>
</evidence>
<dbReference type="STRING" id="216432.CA2559_02010"/>
<dbReference type="PROSITE" id="PS51257">
    <property type="entry name" value="PROKAR_LIPOPROTEIN"/>
    <property type="match status" value="1"/>
</dbReference>
<evidence type="ECO:0000313" key="2">
    <source>
        <dbReference type="EMBL" id="EAP87491.1"/>
    </source>
</evidence>
<proteinExistence type="predicted"/>
<feature type="chain" id="PRO_5002660440" evidence="1">
    <location>
        <begin position="22"/>
        <end position="139"/>
    </location>
</feature>
<gene>
    <name evidence="2" type="ordered locus">CA2559_02010</name>
</gene>
<protein>
    <submittedName>
        <fullName evidence="2">Uncharacterized protein</fullName>
    </submittedName>
</protein>
<dbReference type="EMBL" id="CP002046">
    <property type="protein sequence ID" value="EAP87491.1"/>
    <property type="molecule type" value="Genomic_DNA"/>
</dbReference>
<dbReference type="KEGG" id="cat:CA2559_02010"/>